<dbReference type="GO" id="GO:0051997">
    <property type="term" value="F:2-oxo-4-hydroxy-4-carboxy-5-ureidoimidazoline decarboxylase activity"/>
    <property type="evidence" value="ECO:0007669"/>
    <property type="project" value="UniProtKB-EC"/>
</dbReference>
<sequence length="168" mass="19113">MAATLEKLNSFTEGEFIKTFGEIFEHSPWIAKKALTNRPFSSIEAAFSTMKQIVEQSGEDAQLALIKEHPELGKRIKMSESSVREQSGAGLDSLTLEEYDIFSELNNAYMEKFNFPFIIAVAGKDKNDILLAMKERLSSTFEQEFQTALQQIYKIAKIRYDAIIENLE</sequence>
<dbReference type="EMBL" id="RXNR01000038">
    <property type="protein sequence ID" value="RTQ91645.1"/>
    <property type="molecule type" value="Genomic_DNA"/>
</dbReference>
<dbReference type="InterPro" id="IPR017580">
    <property type="entry name" value="OHCU_decarboxylase-1"/>
</dbReference>
<dbReference type="UniPathway" id="UPA00394">
    <property type="reaction ID" value="UER00652"/>
</dbReference>
<dbReference type="Proteomes" id="UP000276349">
    <property type="component" value="Unassembled WGS sequence"/>
</dbReference>
<feature type="domain" description="Oxo-4-hydroxy-4-carboxy-5-ureidoimidazoline decarboxylase" evidence="7">
    <location>
        <begin position="9"/>
        <end position="160"/>
    </location>
</feature>
<keyword evidence="6 8" id="KW-0456">Lyase</keyword>
<dbReference type="PANTHER" id="PTHR43466:SF1">
    <property type="entry name" value="2-OXO-4-HYDROXY-4-CARBOXY-5-UREIDOIMIDAZOLINE DECARBOXYLASE-RELATED"/>
    <property type="match status" value="1"/>
</dbReference>
<dbReference type="EC" id="4.1.1.97" evidence="3"/>
<name>A0A431UNM4_9BACI</name>
<evidence type="ECO:0000256" key="1">
    <source>
        <dbReference type="ARBA" id="ARBA00001163"/>
    </source>
</evidence>
<dbReference type="OrthoDB" id="9800909at2"/>
<dbReference type="GO" id="GO:0000255">
    <property type="term" value="P:allantoin metabolic process"/>
    <property type="evidence" value="ECO:0007669"/>
    <property type="project" value="InterPro"/>
</dbReference>
<protein>
    <recommendedName>
        <fullName evidence="3">2-oxo-4-hydroxy-4-carboxy-5-ureidoimidazoline decarboxylase</fullName>
        <ecNumber evidence="3">4.1.1.97</ecNumber>
    </recommendedName>
</protein>
<comment type="pathway">
    <text evidence="2">Purine metabolism; urate degradation; (S)-allantoin from urate: step 3/3.</text>
</comment>
<organism evidence="8 9">
    <name type="scientific">Lysinibacillus telephonicus</name>
    <dbReference type="NCBI Taxonomy" id="1714840"/>
    <lineage>
        <taxon>Bacteria</taxon>
        <taxon>Bacillati</taxon>
        <taxon>Bacillota</taxon>
        <taxon>Bacilli</taxon>
        <taxon>Bacillales</taxon>
        <taxon>Bacillaceae</taxon>
        <taxon>Lysinibacillus</taxon>
    </lineage>
</organism>
<accession>A0A431UNM4</accession>
<dbReference type="SUPFAM" id="SSF158694">
    <property type="entry name" value="UraD-Like"/>
    <property type="match status" value="1"/>
</dbReference>
<dbReference type="InterPro" id="IPR036778">
    <property type="entry name" value="OHCU_decarboxylase_sf"/>
</dbReference>
<gene>
    <name evidence="8" type="primary">uraD</name>
    <name evidence="8" type="ORF">EKG35_13090</name>
</gene>
<dbReference type="RefSeq" id="WP_126294930.1">
    <property type="nucleotide sequence ID" value="NZ_CP185866.1"/>
</dbReference>
<comment type="catalytic activity">
    <reaction evidence="1">
        <text>5-hydroxy-2-oxo-4-ureido-2,5-dihydro-1H-imidazole-5-carboxylate + H(+) = (S)-allantoin + CO2</text>
        <dbReference type="Rhea" id="RHEA:26301"/>
        <dbReference type="ChEBI" id="CHEBI:15378"/>
        <dbReference type="ChEBI" id="CHEBI:15678"/>
        <dbReference type="ChEBI" id="CHEBI:16526"/>
        <dbReference type="ChEBI" id="CHEBI:58639"/>
        <dbReference type="EC" id="4.1.1.97"/>
    </reaction>
</comment>
<dbReference type="InterPro" id="IPR018020">
    <property type="entry name" value="OHCU_decarboxylase"/>
</dbReference>
<dbReference type="NCBIfam" id="TIGR03164">
    <property type="entry name" value="UHCUDC"/>
    <property type="match status" value="1"/>
</dbReference>
<evidence type="ECO:0000256" key="2">
    <source>
        <dbReference type="ARBA" id="ARBA00004754"/>
    </source>
</evidence>
<dbReference type="GO" id="GO:0006144">
    <property type="term" value="P:purine nucleobase metabolic process"/>
    <property type="evidence" value="ECO:0007669"/>
    <property type="project" value="UniProtKB-KW"/>
</dbReference>
<evidence type="ECO:0000256" key="6">
    <source>
        <dbReference type="ARBA" id="ARBA00023239"/>
    </source>
</evidence>
<evidence type="ECO:0000256" key="3">
    <source>
        <dbReference type="ARBA" id="ARBA00012257"/>
    </source>
</evidence>
<evidence type="ECO:0000259" key="7">
    <source>
        <dbReference type="Pfam" id="PF09349"/>
    </source>
</evidence>
<dbReference type="Pfam" id="PF09349">
    <property type="entry name" value="OHCU_decarbox"/>
    <property type="match status" value="1"/>
</dbReference>
<keyword evidence="9" id="KW-1185">Reference proteome</keyword>
<dbReference type="Gene3D" id="1.10.3330.10">
    <property type="entry name" value="Oxo-4-hydroxy-4-carboxy-5-ureidoimidazoline decarboxylase"/>
    <property type="match status" value="1"/>
</dbReference>
<reference evidence="8 9" key="1">
    <citation type="submission" date="2018-12" db="EMBL/GenBank/DDBJ databases">
        <authorList>
            <person name="Yu L."/>
        </authorList>
    </citation>
    <scope>NUCLEOTIDE SEQUENCE [LARGE SCALE GENOMIC DNA]</scope>
    <source>
        <strain evidence="8 9">S5H2222</strain>
    </source>
</reference>
<dbReference type="GO" id="GO:0019628">
    <property type="term" value="P:urate catabolic process"/>
    <property type="evidence" value="ECO:0007669"/>
    <property type="project" value="UniProtKB-UniPathway"/>
</dbReference>
<dbReference type="AlphaFoldDB" id="A0A431UNM4"/>
<proteinExistence type="predicted"/>
<evidence type="ECO:0000256" key="4">
    <source>
        <dbReference type="ARBA" id="ARBA00022631"/>
    </source>
</evidence>
<dbReference type="PANTHER" id="PTHR43466">
    <property type="entry name" value="2-OXO-4-HYDROXY-4-CARBOXY-5-UREIDOIMIDAZOLINE DECARBOXYLASE-RELATED"/>
    <property type="match status" value="1"/>
</dbReference>
<evidence type="ECO:0000313" key="8">
    <source>
        <dbReference type="EMBL" id="RTQ91645.1"/>
    </source>
</evidence>
<keyword evidence="5" id="KW-0210">Decarboxylase</keyword>
<keyword evidence="4" id="KW-0659">Purine metabolism</keyword>
<evidence type="ECO:0000313" key="9">
    <source>
        <dbReference type="Proteomes" id="UP000276349"/>
    </source>
</evidence>
<evidence type="ECO:0000256" key="5">
    <source>
        <dbReference type="ARBA" id="ARBA00022793"/>
    </source>
</evidence>
<comment type="caution">
    <text evidence="8">The sequence shown here is derived from an EMBL/GenBank/DDBJ whole genome shotgun (WGS) entry which is preliminary data.</text>
</comment>